<protein>
    <submittedName>
        <fullName evidence="3">DUF58 domain-containing protein</fullName>
    </submittedName>
</protein>
<feature type="region of interest" description="Disordered" evidence="1">
    <location>
        <begin position="197"/>
        <end position="225"/>
    </location>
</feature>
<name>A0ABT0GLC2_9GAMM</name>
<evidence type="ECO:0000256" key="2">
    <source>
        <dbReference type="SAM" id="Phobius"/>
    </source>
</evidence>
<feature type="transmembrane region" description="Helical" evidence="2">
    <location>
        <begin position="41"/>
        <end position="64"/>
    </location>
</feature>
<feature type="compositionally biased region" description="Basic and acidic residues" evidence="1">
    <location>
        <begin position="216"/>
        <end position="225"/>
    </location>
</feature>
<keyword evidence="2" id="KW-0472">Membrane</keyword>
<feature type="transmembrane region" description="Helical" evidence="2">
    <location>
        <begin position="70"/>
        <end position="93"/>
    </location>
</feature>
<evidence type="ECO:0000313" key="3">
    <source>
        <dbReference type="EMBL" id="MCK7594825.1"/>
    </source>
</evidence>
<keyword evidence="2" id="KW-1133">Transmembrane helix</keyword>
<dbReference type="EMBL" id="JALNMH010000012">
    <property type="protein sequence ID" value="MCK7594825.1"/>
    <property type="molecule type" value="Genomic_DNA"/>
</dbReference>
<dbReference type="RefSeq" id="WP_248210479.1">
    <property type="nucleotide sequence ID" value="NZ_JALNMH010000012.1"/>
</dbReference>
<gene>
    <name evidence="3" type="ORF">M0G41_14220</name>
</gene>
<proteinExistence type="predicted"/>
<comment type="caution">
    <text evidence="3">The sequence shown here is derived from an EMBL/GenBank/DDBJ whole genome shotgun (WGS) entry which is preliminary data.</text>
</comment>
<keyword evidence="4" id="KW-1185">Reference proteome</keyword>
<dbReference type="PANTHER" id="PTHR34351">
    <property type="entry name" value="SLR1927 PROTEIN-RELATED"/>
    <property type="match status" value="1"/>
</dbReference>
<dbReference type="Proteomes" id="UP001431449">
    <property type="component" value="Unassembled WGS sequence"/>
</dbReference>
<accession>A0ABT0GLC2</accession>
<organism evidence="3 4">
    <name type="scientific">Pseudomarimonas salicorniae</name>
    <dbReference type="NCBI Taxonomy" id="2933270"/>
    <lineage>
        <taxon>Bacteria</taxon>
        <taxon>Pseudomonadati</taxon>
        <taxon>Pseudomonadota</taxon>
        <taxon>Gammaproteobacteria</taxon>
        <taxon>Lysobacterales</taxon>
        <taxon>Lysobacteraceae</taxon>
        <taxon>Pseudomarimonas</taxon>
    </lineage>
</organism>
<reference evidence="3" key="1">
    <citation type="submission" date="2022-04" db="EMBL/GenBank/DDBJ databases">
        <title>Lysobacter sp. CAU 1642 isolated from sea sand.</title>
        <authorList>
            <person name="Kim W."/>
        </authorList>
    </citation>
    <scope>NUCLEOTIDE SEQUENCE</scope>
    <source>
        <strain evidence="3">CAU 1642</strain>
    </source>
</reference>
<evidence type="ECO:0000313" key="4">
    <source>
        <dbReference type="Proteomes" id="UP001431449"/>
    </source>
</evidence>
<sequence>MRERIGRLRARALAIAERRLPALTRLKQPEALPILLHRRRLYVLPTAFGVALGGLLALMGLGALNYDNNPALILAFLLASTAHTSLLQGYLALRGLRLVAVHAEPVHAGETLQLQCHFDAAESRPRHGIELVRGAQSSFFSMPSEGESVVTLTVPAEHRGWLSVGRLSLRTRRPLGLFVVWSWLHPQARVLVYPRPEAHAPPLPKPSRNGAPQRRRGPDEEIHGLRDYRRGDALRTVAWKRSAQAGRLLVREFDTPGGRDAVLDWHTLAGLGAEQRIARLTRWLLEAERQGLRSELRLPGRQIGPDRGPLHRHRCLRELALLPA</sequence>
<keyword evidence="2" id="KW-0812">Transmembrane</keyword>
<evidence type="ECO:0000256" key="1">
    <source>
        <dbReference type="SAM" id="MobiDB-lite"/>
    </source>
</evidence>
<dbReference type="PANTHER" id="PTHR34351:SF1">
    <property type="entry name" value="SLR1927 PROTEIN"/>
    <property type="match status" value="1"/>
</dbReference>